<dbReference type="AlphaFoldDB" id="A0A4Z0PRF6"/>
<keyword evidence="5" id="KW-0732">Signal</keyword>
<evidence type="ECO:0000256" key="3">
    <source>
        <dbReference type="ARBA" id="ARBA00022452"/>
    </source>
</evidence>
<dbReference type="InterPro" id="IPR000531">
    <property type="entry name" value="Beta-barrel_TonB"/>
</dbReference>
<reference evidence="14 15" key="1">
    <citation type="submission" date="2019-04" db="EMBL/GenBank/DDBJ databases">
        <authorList>
            <person name="Feng G."/>
            <person name="Zhang J."/>
            <person name="Zhu H."/>
        </authorList>
    </citation>
    <scope>NUCLEOTIDE SEQUENCE [LARGE SCALE GENOMIC DNA]</scope>
    <source>
        <strain evidence="14 15">JCM 17223</strain>
    </source>
</reference>
<name>A0A4Z0PRF6_9BACT</name>
<gene>
    <name evidence="14" type="ORF">E5J99_03870</name>
</gene>
<evidence type="ECO:0000256" key="2">
    <source>
        <dbReference type="ARBA" id="ARBA00022448"/>
    </source>
</evidence>
<dbReference type="InterPro" id="IPR037066">
    <property type="entry name" value="Plug_dom_sf"/>
</dbReference>
<evidence type="ECO:0000313" key="14">
    <source>
        <dbReference type="EMBL" id="TGE19004.1"/>
    </source>
</evidence>
<evidence type="ECO:0000259" key="12">
    <source>
        <dbReference type="Pfam" id="PF00593"/>
    </source>
</evidence>
<dbReference type="Proteomes" id="UP000297739">
    <property type="component" value="Unassembled WGS sequence"/>
</dbReference>
<evidence type="ECO:0000256" key="6">
    <source>
        <dbReference type="ARBA" id="ARBA00023077"/>
    </source>
</evidence>
<keyword evidence="4 10" id="KW-0812">Transmembrane</keyword>
<dbReference type="PANTHER" id="PTHR30069:SF29">
    <property type="entry name" value="HEMOGLOBIN AND HEMOGLOBIN-HAPTOGLOBIN-BINDING PROTEIN 1-RELATED"/>
    <property type="match status" value="1"/>
</dbReference>
<comment type="caution">
    <text evidence="14">The sequence shown here is derived from an EMBL/GenBank/DDBJ whole genome shotgun (WGS) entry which is preliminary data.</text>
</comment>
<keyword evidence="8 14" id="KW-0675">Receptor</keyword>
<dbReference type="GO" id="GO:0015344">
    <property type="term" value="F:siderophore uptake transmembrane transporter activity"/>
    <property type="evidence" value="ECO:0007669"/>
    <property type="project" value="TreeGrafter"/>
</dbReference>
<evidence type="ECO:0000256" key="10">
    <source>
        <dbReference type="PROSITE-ProRule" id="PRU01360"/>
    </source>
</evidence>
<evidence type="ECO:0000256" key="8">
    <source>
        <dbReference type="ARBA" id="ARBA00023170"/>
    </source>
</evidence>
<keyword evidence="6 11" id="KW-0798">TonB box</keyword>
<comment type="subcellular location">
    <subcellularLocation>
        <location evidence="1 10">Cell outer membrane</location>
        <topology evidence="1 10">Multi-pass membrane protein</topology>
    </subcellularLocation>
</comment>
<dbReference type="Pfam" id="PF00593">
    <property type="entry name" value="TonB_dep_Rec_b-barrel"/>
    <property type="match status" value="1"/>
</dbReference>
<evidence type="ECO:0000256" key="4">
    <source>
        <dbReference type="ARBA" id="ARBA00022692"/>
    </source>
</evidence>
<keyword evidence="7 10" id="KW-0472">Membrane</keyword>
<sequence length="871" mass="95870">MSTLLASSALSLLPVGHLAAQQRVPASGQRAGVADTVRRVQLSEVVVAASRVEESVLQSPVTVEKLNARALRLTPAPSFFDALDGVKGMQVLTPSLGFKVLNARGFSNTTNVRFVQLVDGIDNQAPHIGGPIGNALGPSDLDIAGVEIVPGTAAALYGLNAINGLANFSTRNPFGSEGLSVQQKTGVNHVYDRNVGAQAYSETSVRYANVLTPQLAFKVNGTYTRGYDWMADDRSELNPNGNVTTGLFGDENPARDPVNSYGNESSNRIAFRRSGKTYSVARTGYEERQVVDYRLQTIKADAAVHYRPSARTELAYTYRVAVLDNVYQRSNRFQLQDYELQQHALQLTGPIVQARAYLTRENTGRSYNLRSMAENLDRSYKPDAVWINDYGKAYDEAIAASQSVAQAHRVGRTFADAGRYQPGTTLFRQKLGELQNINNWDQGAALRVRADLAHAEAQVNLAEALRPGGQRLLPTALDLRAGADHRTYIIQPDGNYFINPGKNQDPYSRLTYGKTGGFVQAGARLLGEKLRLTATVRTDKNDYFAVKFNPRVTAVLSATPRQSFRVSYQSGYRFPSLFEGFSNVNSGQVKRIGGLRVMSDGVFENSYLRSSIDALNTAVVAAVNANTSTTMTPAQKQSQAIEQNKNLLRRNPYTYLRPEQIRSLELGYKAALLPGGQLVLDVDFYYNAYRDFIAQVEAYVPKTNNPDSAAIYLTTRATQNRYRLWTNAQTKVYNYGGSLGLRYDLPGGLLAGANATYARLDRTESGDGLEDGFNTPRWMYNLSLGHENVYRNLGAGLAYHWQQRYFSQTFLVSGTVPAYHSLDAQLSYTVARPELRFKLGATNALNRYYTTFLGGPSVGGLYYLSVTGTVK</sequence>
<keyword evidence="3 10" id="KW-1134">Transmembrane beta strand</keyword>
<dbReference type="Gene3D" id="2.40.170.20">
    <property type="entry name" value="TonB-dependent receptor, beta-barrel domain"/>
    <property type="match status" value="1"/>
</dbReference>
<dbReference type="Pfam" id="PF07715">
    <property type="entry name" value="Plug"/>
    <property type="match status" value="1"/>
</dbReference>
<dbReference type="GO" id="GO:0009279">
    <property type="term" value="C:cell outer membrane"/>
    <property type="evidence" value="ECO:0007669"/>
    <property type="project" value="UniProtKB-SubCell"/>
</dbReference>
<dbReference type="SUPFAM" id="SSF56935">
    <property type="entry name" value="Porins"/>
    <property type="match status" value="1"/>
</dbReference>
<evidence type="ECO:0000256" key="9">
    <source>
        <dbReference type="ARBA" id="ARBA00023237"/>
    </source>
</evidence>
<dbReference type="OrthoDB" id="1109208at2"/>
<dbReference type="InterPro" id="IPR012910">
    <property type="entry name" value="Plug_dom"/>
</dbReference>
<keyword evidence="15" id="KW-1185">Reference proteome</keyword>
<dbReference type="PANTHER" id="PTHR30069">
    <property type="entry name" value="TONB-DEPENDENT OUTER MEMBRANE RECEPTOR"/>
    <property type="match status" value="1"/>
</dbReference>
<dbReference type="InterPro" id="IPR036942">
    <property type="entry name" value="Beta-barrel_TonB_sf"/>
</dbReference>
<dbReference type="PROSITE" id="PS52016">
    <property type="entry name" value="TONB_DEPENDENT_REC_3"/>
    <property type="match status" value="1"/>
</dbReference>
<feature type="domain" description="TonB-dependent receptor-like beta-barrel" evidence="12">
    <location>
        <begin position="339"/>
        <end position="843"/>
    </location>
</feature>
<dbReference type="EMBL" id="SRLD01000005">
    <property type="protein sequence ID" value="TGE19004.1"/>
    <property type="molecule type" value="Genomic_DNA"/>
</dbReference>
<evidence type="ECO:0000256" key="7">
    <source>
        <dbReference type="ARBA" id="ARBA00023136"/>
    </source>
</evidence>
<evidence type="ECO:0000259" key="13">
    <source>
        <dbReference type="Pfam" id="PF07715"/>
    </source>
</evidence>
<protein>
    <submittedName>
        <fullName evidence="14">TonB-dependent receptor</fullName>
    </submittedName>
</protein>
<evidence type="ECO:0000256" key="5">
    <source>
        <dbReference type="ARBA" id="ARBA00022729"/>
    </source>
</evidence>
<keyword evidence="9 10" id="KW-0998">Cell outer membrane</keyword>
<feature type="domain" description="TonB-dependent receptor plug" evidence="13">
    <location>
        <begin position="57"/>
        <end position="164"/>
    </location>
</feature>
<evidence type="ECO:0000256" key="11">
    <source>
        <dbReference type="RuleBase" id="RU003357"/>
    </source>
</evidence>
<accession>A0A4Z0PRF6</accession>
<keyword evidence="2 10" id="KW-0813">Transport</keyword>
<organism evidence="14 15">
    <name type="scientific">Hymenobacter elongatus</name>
    <dbReference type="NCBI Taxonomy" id="877208"/>
    <lineage>
        <taxon>Bacteria</taxon>
        <taxon>Pseudomonadati</taxon>
        <taxon>Bacteroidota</taxon>
        <taxon>Cytophagia</taxon>
        <taxon>Cytophagales</taxon>
        <taxon>Hymenobacteraceae</taxon>
        <taxon>Hymenobacter</taxon>
    </lineage>
</organism>
<dbReference type="GO" id="GO:0044718">
    <property type="term" value="P:siderophore transmembrane transport"/>
    <property type="evidence" value="ECO:0007669"/>
    <property type="project" value="TreeGrafter"/>
</dbReference>
<dbReference type="InterPro" id="IPR039426">
    <property type="entry name" value="TonB-dep_rcpt-like"/>
</dbReference>
<proteinExistence type="inferred from homology"/>
<comment type="similarity">
    <text evidence="10 11">Belongs to the TonB-dependent receptor family.</text>
</comment>
<evidence type="ECO:0000256" key="1">
    <source>
        <dbReference type="ARBA" id="ARBA00004571"/>
    </source>
</evidence>
<dbReference type="Gene3D" id="2.170.130.10">
    <property type="entry name" value="TonB-dependent receptor, plug domain"/>
    <property type="match status" value="1"/>
</dbReference>
<evidence type="ECO:0000313" key="15">
    <source>
        <dbReference type="Proteomes" id="UP000297739"/>
    </source>
</evidence>